<dbReference type="AlphaFoldDB" id="A0A448WVL9"/>
<feature type="compositionally biased region" description="Polar residues" evidence="1">
    <location>
        <begin position="69"/>
        <end position="80"/>
    </location>
</feature>
<evidence type="ECO:0000313" key="2">
    <source>
        <dbReference type="EMBL" id="VEL21338.1"/>
    </source>
</evidence>
<comment type="caution">
    <text evidence="2">The sequence shown here is derived from an EMBL/GenBank/DDBJ whole genome shotgun (WGS) entry which is preliminary data.</text>
</comment>
<dbReference type="Proteomes" id="UP000784294">
    <property type="component" value="Unassembled WGS sequence"/>
</dbReference>
<proteinExistence type="predicted"/>
<accession>A0A448WVL9</accession>
<organism evidence="2 3">
    <name type="scientific">Protopolystoma xenopodis</name>
    <dbReference type="NCBI Taxonomy" id="117903"/>
    <lineage>
        <taxon>Eukaryota</taxon>
        <taxon>Metazoa</taxon>
        <taxon>Spiralia</taxon>
        <taxon>Lophotrochozoa</taxon>
        <taxon>Platyhelminthes</taxon>
        <taxon>Monogenea</taxon>
        <taxon>Polyopisthocotylea</taxon>
        <taxon>Polystomatidea</taxon>
        <taxon>Polystomatidae</taxon>
        <taxon>Protopolystoma</taxon>
    </lineage>
</organism>
<name>A0A448WVL9_9PLAT</name>
<evidence type="ECO:0000313" key="3">
    <source>
        <dbReference type="Proteomes" id="UP000784294"/>
    </source>
</evidence>
<dbReference type="EMBL" id="CAAALY010050780">
    <property type="protein sequence ID" value="VEL21338.1"/>
    <property type="molecule type" value="Genomic_DNA"/>
</dbReference>
<evidence type="ECO:0000256" key="1">
    <source>
        <dbReference type="SAM" id="MobiDB-lite"/>
    </source>
</evidence>
<keyword evidence="3" id="KW-1185">Reference proteome</keyword>
<feature type="region of interest" description="Disordered" evidence="1">
    <location>
        <begin position="61"/>
        <end position="80"/>
    </location>
</feature>
<protein>
    <submittedName>
        <fullName evidence="2">Uncharacterized protein</fullName>
    </submittedName>
</protein>
<sequence length="80" mass="8933">MLRSVIKQTSSWREIQTQRLNISKISVIVTTYYDQDLVPIIDHSNSVLPPTCGCVAGCKEGGRTESPRQHLSSRWSTGKS</sequence>
<reference evidence="2" key="1">
    <citation type="submission" date="2018-11" db="EMBL/GenBank/DDBJ databases">
        <authorList>
            <consortium name="Pathogen Informatics"/>
        </authorList>
    </citation>
    <scope>NUCLEOTIDE SEQUENCE</scope>
</reference>
<gene>
    <name evidence="2" type="ORF">PXEA_LOCUS14778</name>
</gene>